<dbReference type="AlphaFoldDB" id="A0A443HI16"/>
<name>A0A443HI16_BYSSP</name>
<comment type="caution">
    <text evidence="1">The sequence shown here is derived from an EMBL/GenBank/DDBJ whole genome shotgun (WGS) entry which is preliminary data.</text>
</comment>
<evidence type="ECO:0000313" key="2">
    <source>
        <dbReference type="Proteomes" id="UP000283841"/>
    </source>
</evidence>
<keyword evidence="2" id="KW-1185">Reference proteome</keyword>
<dbReference type="VEuPathDB" id="FungiDB:C8Q69DRAFT_189578"/>
<sequence>MLKDVLSIYLKIYWRRQTQGWGPTSGIQTHLSTAAVICSKVCWASGRYVISLLSRSNTEIEKTSPSLAIRVLRWSMIGFYTTGPVVRDSGDASSAILTPTDEGWVATAPNTTRILRWEGSIGDLSGQHERGVCHGLLHLLMVSQSLRRLEVVSVNDFSPHWVTITRMKDFPKLEPRQDATKWSVFFSIYISVLFLLFHHRHGALKTSSNPFPWK</sequence>
<proteinExistence type="predicted"/>
<reference evidence="1 2" key="1">
    <citation type="journal article" date="2018" name="Front. Microbiol.">
        <title>Genomic and genetic insights into a cosmopolitan fungus, Paecilomyces variotii (Eurotiales).</title>
        <authorList>
            <person name="Urquhart A.S."/>
            <person name="Mondo S.J."/>
            <person name="Makela M.R."/>
            <person name="Hane J.K."/>
            <person name="Wiebenga A."/>
            <person name="He G."/>
            <person name="Mihaltcheva S."/>
            <person name="Pangilinan J."/>
            <person name="Lipzen A."/>
            <person name="Barry K."/>
            <person name="de Vries R.P."/>
            <person name="Grigoriev I.V."/>
            <person name="Idnurm A."/>
        </authorList>
    </citation>
    <scope>NUCLEOTIDE SEQUENCE [LARGE SCALE GENOMIC DNA]</scope>
    <source>
        <strain evidence="1 2">CBS 101075</strain>
    </source>
</reference>
<dbReference type="Proteomes" id="UP000283841">
    <property type="component" value="Unassembled WGS sequence"/>
</dbReference>
<accession>A0A443HI16</accession>
<organism evidence="1 2">
    <name type="scientific">Byssochlamys spectabilis</name>
    <name type="common">Paecilomyces variotii</name>
    <dbReference type="NCBI Taxonomy" id="264951"/>
    <lineage>
        <taxon>Eukaryota</taxon>
        <taxon>Fungi</taxon>
        <taxon>Dikarya</taxon>
        <taxon>Ascomycota</taxon>
        <taxon>Pezizomycotina</taxon>
        <taxon>Eurotiomycetes</taxon>
        <taxon>Eurotiomycetidae</taxon>
        <taxon>Eurotiales</taxon>
        <taxon>Thermoascaceae</taxon>
        <taxon>Paecilomyces</taxon>
    </lineage>
</organism>
<dbReference type="EMBL" id="RCNU01000021">
    <property type="protein sequence ID" value="RWQ91419.1"/>
    <property type="molecule type" value="Genomic_DNA"/>
</dbReference>
<gene>
    <name evidence="1" type="ORF">C8Q69DRAFT_189578</name>
</gene>
<dbReference type="RefSeq" id="XP_028481064.1">
    <property type="nucleotide sequence ID" value="XM_028625959.1"/>
</dbReference>
<evidence type="ECO:0000313" key="1">
    <source>
        <dbReference type="EMBL" id="RWQ91419.1"/>
    </source>
</evidence>
<dbReference type="GeneID" id="39595236"/>
<protein>
    <submittedName>
        <fullName evidence="1">Uncharacterized protein</fullName>
    </submittedName>
</protein>